<gene>
    <name evidence="2" type="ORF">DDF84_004345</name>
</gene>
<accession>A0A482IQ76</accession>
<organism evidence="2 3">
    <name type="scientific">Cupriavidus metallidurans</name>
    <dbReference type="NCBI Taxonomy" id="119219"/>
    <lineage>
        <taxon>Bacteria</taxon>
        <taxon>Pseudomonadati</taxon>
        <taxon>Pseudomonadota</taxon>
        <taxon>Betaproteobacteria</taxon>
        <taxon>Burkholderiales</taxon>
        <taxon>Burkholderiaceae</taxon>
        <taxon>Cupriavidus</taxon>
    </lineage>
</organism>
<protein>
    <submittedName>
        <fullName evidence="2">Uncharacterized protein</fullName>
    </submittedName>
</protein>
<dbReference type="OrthoDB" id="8966870at2"/>
<proteinExistence type="predicted"/>
<feature type="region of interest" description="Disordered" evidence="1">
    <location>
        <begin position="119"/>
        <end position="139"/>
    </location>
</feature>
<evidence type="ECO:0000313" key="2">
    <source>
        <dbReference type="EMBL" id="QBP09040.1"/>
    </source>
</evidence>
<dbReference type="EMBL" id="CP037900">
    <property type="protein sequence ID" value="QBP09040.1"/>
    <property type="molecule type" value="Genomic_DNA"/>
</dbReference>
<evidence type="ECO:0000256" key="1">
    <source>
        <dbReference type="SAM" id="MobiDB-lite"/>
    </source>
</evidence>
<dbReference type="Proteomes" id="UP000253772">
    <property type="component" value="Chromosome c1"/>
</dbReference>
<dbReference type="AlphaFoldDB" id="A0A482IQ76"/>
<evidence type="ECO:0000313" key="3">
    <source>
        <dbReference type="Proteomes" id="UP000253772"/>
    </source>
</evidence>
<reference evidence="2 3" key="1">
    <citation type="submission" date="2019-03" db="EMBL/GenBank/DDBJ databases">
        <title>Comparative insights into the high quality Complete genome sequence of highly metal resistant Cupriavidus metallidurans strain BS1 isolated from a gold-copper mine.</title>
        <authorList>
            <person name="Mazhar H.S."/>
            <person name="Rensing C."/>
        </authorList>
    </citation>
    <scope>NUCLEOTIDE SEQUENCE [LARGE SCALE GENOMIC DNA]</scope>
    <source>
        <strain evidence="2 3">BS1</strain>
    </source>
</reference>
<sequence length="139" mass="14917">MSFIKPAEPTEPTEFPGPVSRTIRLAAGQCFFEHLSAGTIVHVEGGCIVVTTAPRWLASDISQAAYTLHSGGVQVIQVTGWTCLAAKGPAHCRIMVPAPRPGWWRLIKSRFGRSGFLLGNSRPPDTKATEPSVPHATSQ</sequence>
<name>A0A482IQ76_9BURK</name>
<dbReference type="RefSeq" id="WP_017513104.1">
    <property type="nucleotide sequence ID" value="NZ_CP037900.1"/>
</dbReference>